<dbReference type="InterPro" id="IPR043760">
    <property type="entry name" value="PycTM_dom"/>
</dbReference>
<comment type="caution">
    <text evidence="11">The sequence shown here is derived from an EMBL/GenBank/DDBJ whole genome shotgun (WGS) entry which is preliminary data.</text>
</comment>
<evidence type="ECO:0000256" key="2">
    <source>
        <dbReference type="ARBA" id="ARBA00022475"/>
    </source>
</evidence>
<proteinExistence type="predicted"/>
<evidence type="ECO:0000256" key="7">
    <source>
        <dbReference type="ARBA" id="ARBA00023136"/>
    </source>
</evidence>
<evidence type="ECO:0000313" key="12">
    <source>
        <dbReference type="Proteomes" id="UP001500742"/>
    </source>
</evidence>
<evidence type="ECO:0000256" key="3">
    <source>
        <dbReference type="ARBA" id="ARBA00022692"/>
    </source>
</evidence>
<keyword evidence="7 9" id="KW-0472">Membrane</keyword>
<keyword evidence="3 9" id="KW-0812">Transmembrane</keyword>
<gene>
    <name evidence="11" type="ORF">GCM10022210_44990</name>
</gene>
<accession>A0ABP7QUM8</accession>
<evidence type="ECO:0000256" key="1">
    <source>
        <dbReference type="ARBA" id="ARBA00004236"/>
    </source>
</evidence>
<organism evidence="11 12">
    <name type="scientific">Mucilaginibacter dorajii</name>
    <dbReference type="NCBI Taxonomy" id="692994"/>
    <lineage>
        <taxon>Bacteria</taxon>
        <taxon>Pseudomonadati</taxon>
        <taxon>Bacteroidota</taxon>
        <taxon>Sphingobacteriia</taxon>
        <taxon>Sphingobacteriales</taxon>
        <taxon>Sphingobacteriaceae</taxon>
        <taxon>Mucilaginibacter</taxon>
    </lineage>
</organism>
<feature type="domain" description="Pycsar effector protein" evidence="10">
    <location>
        <begin position="28"/>
        <end position="188"/>
    </location>
</feature>
<dbReference type="EMBL" id="BAAAZC010000029">
    <property type="protein sequence ID" value="GAA3987372.1"/>
    <property type="molecule type" value="Genomic_DNA"/>
</dbReference>
<protein>
    <recommendedName>
        <fullName evidence="10">Pycsar effector protein domain-containing protein</fullName>
    </recommendedName>
</protein>
<keyword evidence="4" id="KW-0547">Nucleotide-binding</keyword>
<evidence type="ECO:0000313" key="11">
    <source>
        <dbReference type="EMBL" id="GAA3987372.1"/>
    </source>
</evidence>
<reference evidence="12" key="1">
    <citation type="journal article" date="2019" name="Int. J. Syst. Evol. Microbiol.">
        <title>The Global Catalogue of Microorganisms (GCM) 10K type strain sequencing project: providing services to taxonomists for standard genome sequencing and annotation.</title>
        <authorList>
            <consortium name="The Broad Institute Genomics Platform"/>
            <consortium name="The Broad Institute Genome Sequencing Center for Infectious Disease"/>
            <person name="Wu L."/>
            <person name="Ma J."/>
        </authorList>
    </citation>
    <scope>NUCLEOTIDE SEQUENCE [LARGE SCALE GENOMIC DNA]</scope>
    <source>
        <strain evidence="12">JCM 16601</strain>
    </source>
</reference>
<dbReference type="Pfam" id="PF18967">
    <property type="entry name" value="PycTM"/>
    <property type="match status" value="1"/>
</dbReference>
<evidence type="ECO:0000259" key="10">
    <source>
        <dbReference type="Pfam" id="PF18967"/>
    </source>
</evidence>
<evidence type="ECO:0000256" key="6">
    <source>
        <dbReference type="ARBA" id="ARBA00023118"/>
    </source>
</evidence>
<evidence type="ECO:0000256" key="5">
    <source>
        <dbReference type="ARBA" id="ARBA00022989"/>
    </source>
</evidence>
<keyword evidence="2" id="KW-1003">Cell membrane</keyword>
<feature type="transmembrane region" description="Helical" evidence="9">
    <location>
        <begin position="48"/>
        <end position="69"/>
    </location>
</feature>
<evidence type="ECO:0000256" key="8">
    <source>
        <dbReference type="SAM" id="MobiDB-lite"/>
    </source>
</evidence>
<keyword evidence="6" id="KW-0051">Antiviral defense</keyword>
<keyword evidence="12" id="KW-1185">Reference proteome</keyword>
<evidence type="ECO:0000256" key="4">
    <source>
        <dbReference type="ARBA" id="ARBA00022741"/>
    </source>
</evidence>
<feature type="compositionally biased region" description="Basic and acidic residues" evidence="8">
    <location>
        <begin position="8"/>
        <end position="23"/>
    </location>
</feature>
<feature type="transmembrane region" description="Helical" evidence="9">
    <location>
        <begin position="75"/>
        <end position="96"/>
    </location>
</feature>
<feature type="region of interest" description="Disordered" evidence="8">
    <location>
        <begin position="1"/>
        <end position="23"/>
    </location>
</feature>
<evidence type="ECO:0000256" key="9">
    <source>
        <dbReference type="SAM" id="Phobius"/>
    </source>
</evidence>
<dbReference type="Proteomes" id="UP001500742">
    <property type="component" value="Unassembled WGS sequence"/>
</dbReference>
<keyword evidence="5 9" id="KW-1133">Transmembrane helix</keyword>
<comment type="subcellular location">
    <subcellularLocation>
        <location evidence="1">Cell membrane</location>
    </subcellularLocation>
</comment>
<sequence>MSKKHPSKEKTEASEKNTERPEKGIETMFRITSSNNQRLSDMADKKSHILITVNSIILSAIISLLLRKLDEDRFLIIPTVILLSICVASIVVAILATRPTIPNGTFTEANLEQKNVNLLFFGNFYKMSLNDYARGMGLVMGDTEFLYQTLIRDVYGQGAVLGKKYQLLRLAYNIFMFGLIVAVLAFIIASVLHKAPAVPVIKRTLPVLKS</sequence>
<feature type="transmembrane region" description="Helical" evidence="9">
    <location>
        <begin position="170"/>
        <end position="192"/>
    </location>
</feature>
<name>A0ABP7QUM8_9SPHI</name>
<dbReference type="RefSeq" id="WP_310504197.1">
    <property type="nucleotide sequence ID" value="NZ_BAAAZC010000029.1"/>
</dbReference>